<dbReference type="AlphaFoldDB" id="A0A6G0VJ55"/>
<feature type="region of interest" description="Disordered" evidence="1">
    <location>
        <begin position="1"/>
        <end position="27"/>
    </location>
</feature>
<dbReference type="PANTHER" id="PTHR10492">
    <property type="match status" value="1"/>
</dbReference>
<evidence type="ECO:0000313" key="2">
    <source>
        <dbReference type="EMBL" id="KAF0685229.1"/>
    </source>
</evidence>
<accession>A0A6G0VJ55</accession>
<feature type="compositionally biased region" description="Basic and acidic residues" evidence="1">
    <location>
        <begin position="11"/>
        <end position="24"/>
    </location>
</feature>
<dbReference type="OrthoDB" id="272985at2759"/>
<comment type="caution">
    <text evidence="2">The sequence shown here is derived from an EMBL/GenBank/DDBJ whole genome shotgun (WGS) entry which is preliminary data.</text>
</comment>
<name>A0A6G0VJ55_APHCR</name>
<gene>
    <name evidence="2" type="ORF">FWK35_00036765</name>
</gene>
<sequence length="139" mass="15345">VSTDVKAATSNDKRDRATEVDTPARQHTRKIASQITCRAGRGIRKLSRRSTFKVANTDSGTSLTTACVNNNNLDWMSEWAILAARNKDVDSLNFNIQSKIAGELRSYKSVDSTTDENEADNYPTEFLNSLDVPGTPPHN</sequence>
<feature type="non-terminal residue" evidence="2">
    <location>
        <position position="1"/>
    </location>
</feature>
<evidence type="ECO:0000313" key="3">
    <source>
        <dbReference type="Proteomes" id="UP000478052"/>
    </source>
</evidence>
<proteinExistence type="predicted"/>
<feature type="region of interest" description="Disordered" evidence="1">
    <location>
        <begin position="107"/>
        <end position="139"/>
    </location>
</feature>
<keyword evidence="3" id="KW-1185">Reference proteome</keyword>
<evidence type="ECO:0000256" key="1">
    <source>
        <dbReference type="SAM" id="MobiDB-lite"/>
    </source>
</evidence>
<reference evidence="2 3" key="1">
    <citation type="submission" date="2019-08" db="EMBL/GenBank/DDBJ databases">
        <title>Whole genome of Aphis craccivora.</title>
        <authorList>
            <person name="Voronova N.V."/>
            <person name="Shulinski R.S."/>
            <person name="Bandarenka Y.V."/>
            <person name="Zhorov D.G."/>
            <person name="Warner D."/>
        </authorList>
    </citation>
    <scope>NUCLEOTIDE SEQUENCE [LARGE SCALE GENOMIC DNA]</scope>
    <source>
        <strain evidence="2">180601</strain>
        <tissue evidence="2">Whole Body</tissue>
    </source>
</reference>
<dbReference type="Proteomes" id="UP000478052">
    <property type="component" value="Unassembled WGS sequence"/>
</dbReference>
<protein>
    <submittedName>
        <fullName evidence="2">Uncharacterized protein</fullName>
    </submittedName>
</protein>
<dbReference type="EMBL" id="VUJU01017147">
    <property type="protein sequence ID" value="KAF0685229.1"/>
    <property type="molecule type" value="Genomic_DNA"/>
</dbReference>
<organism evidence="2 3">
    <name type="scientific">Aphis craccivora</name>
    <name type="common">Cowpea aphid</name>
    <dbReference type="NCBI Taxonomy" id="307492"/>
    <lineage>
        <taxon>Eukaryota</taxon>
        <taxon>Metazoa</taxon>
        <taxon>Ecdysozoa</taxon>
        <taxon>Arthropoda</taxon>
        <taxon>Hexapoda</taxon>
        <taxon>Insecta</taxon>
        <taxon>Pterygota</taxon>
        <taxon>Neoptera</taxon>
        <taxon>Paraneoptera</taxon>
        <taxon>Hemiptera</taxon>
        <taxon>Sternorrhyncha</taxon>
        <taxon>Aphidomorpha</taxon>
        <taxon>Aphidoidea</taxon>
        <taxon>Aphididae</taxon>
        <taxon>Aphidini</taxon>
        <taxon>Aphis</taxon>
        <taxon>Aphis</taxon>
    </lineage>
</organism>